<proteinExistence type="predicted"/>
<keyword evidence="1" id="KW-0472">Membrane</keyword>
<protein>
    <submittedName>
        <fullName evidence="2">Putative secreted protein</fullName>
    </submittedName>
</protein>
<reference evidence="2" key="1">
    <citation type="submission" date="2018-01" db="EMBL/GenBank/DDBJ databases">
        <title>An insight into the sialome of Amazonian anophelines.</title>
        <authorList>
            <person name="Ribeiro J.M."/>
            <person name="Scarpassa V."/>
            <person name="Calvo E."/>
        </authorList>
    </citation>
    <scope>NUCLEOTIDE SEQUENCE</scope>
</reference>
<evidence type="ECO:0000256" key="1">
    <source>
        <dbReference type="SAM" id="Phobius"/>
    </source>
</evidence>
<organism evidence="2">
    <name type="scientific">Anopheles darlingi</name>
    <name type="common">Mosquito</name>
    <dbReference type="NCBI Taxonomy" id="43151"/>
    <lineage>
        <taxon>Eukaryota</taxon>
        <taxon>Metazoa</taxon>
        <taxon>Ecdysozoa</taxon>
        <taxon>Arthropoda</taxon>
        <taxon>Hexapoda</taxon>
        <taxon>Insecta</taxon>
        <taxon>Pterygota</taxon>
        <taxon>Neoptera</taxon>
        <taxon>Endopterygota</taxon>
        <taxon>Diptera</taxon>
        <taxon>Nematocera</taxon>
        <taxon>Culicoidea</taxon>
        <taxon>Culicidae</taxon>
        <taxon>Anophelinae</taxon>
        <taxon>Anopheles</taxon>
    </lineage>
</organism>
<name>A0A2M4D644_ANODA</name>
<dbReference type="EMBL" id="GGFL01008845">
    <property type="protein sequence ID" value="MBW73023.1"/>
    <property type="molecule type" value="Transcribed_RNA"/>
</dbReference>
<evidence type="ECO:0000313" key="2">
    <source>
        <dbReference type="EMBL" id="MBW73023.1"/>
    </source>
</evidence>
<keyword evidence="1" id="KW-1133">Transmembrane helix</keyword>
<accession>A0A2M4D644</accession>
<sequence length="96" mass="10396">MCCGAVYAAFSFVVWCIFIFFFFVQLMSCAHSVSPFVNIHCNLPVGADEVICTKNDNYTSYISTHSHESQTSSKVISVVLALSVCVCGVRIGDGDG</sequence>
<keyword evidence="1" id="KW-0812">Transmembrane</keyword>
<feature type="transmembrane region" description="Helical" evidence="1">
    <location>
        <begin position="6"/>
        <end position="24"/>
    </location>
</feature>
<dbReference type="AlphaFoldDB" id="A0A2M4D644"/>